<gene>
    <name evidence="26" type="primary">manB</name>
    <name evidence="26" type="ORF">PTI45_02479</name>
</gene>
<evidence type="ECO:0000313" key="26">
    <source>
        <dbReference type="EMBL" id="ODP28061.1"/>
    </source>
</evidence>
<comment type="catalytic activity">
    <reaction evidence="1">
        <text>Hydrolysis of terminal, non-reducing beta-D-mannose residues in beta-D-mannosides.</text>
        <dbReference type="EC" id="3.2.1.25"/>
    </reaction>
</comment>
<keyword evidence="15" id="KW-0458">Lysosome</keyword>
<evidence type="ECO:0000256" key="8">
    <source>
        <dbReference type="ARBA" id="ARBA00012754"/>
    </source>
</evidence>
<proteinExistence type="inferred from homology"/>
<dbReference type="Gene3D" id="2.60.120.260">
    <property type="entry name" value="Galactose-binding domain-like"/>
    <property type="match status" value="1"/>
</dbReference>
<keyword evidence="10" id="KW-0964">Secreted</keyword>
<evidence type="ECO:0000256" key="18">
    <source>
        <dbReference type="ARBA" id="ARBA00038429"/>
    </source>
</evidence>
<evidence type="ECO:0000256" key="1">
    <source>
        <dbReference type="ARBA" id="ARBA00000829"/>
    </source>
</evidence>
<evidence type="ECO:0000256" key="2">
    <source>
        <dbReference type="ARBA" id="ARBA00003150"/>
    </source>
</evidence>
<dbReference type="GO" id="GO:0006516">
    <property type="term" value="P:glycoprotein catabolic process"/>
    <property type="evidence" value="ECO:0007669"/>
    <property type="project" value="TreeGrafter"/>
</dbReference>
<dbReference type="InterPro" id="IPR041625">
    <property type="entry name" value="Beta-mannosidase_Ig"/>
</dbReference>
<keyword evidence="11" id="KW-0732">Signal</keyword>
<reference evidence="26 27" key="1">
    <citation type="submission" date="2016-08" db="EMBL/GenBank/DDBJ databases">
        <title>Genome sequencing of Paenibacillus sp. TI45-13ar, isolated from Korean traditional nuruk.</title>
        <authorList>
            <person name="Kim S.-J."/>
        </authorList>
    </citation>
    <scope>NUCLEOTIDE SEQUENCE [LARGE SCALE GENOMIC DNA]</scope>
    <source>
        <strain evidence="26 27">TI45-13ar</strain>
    </source>
</reference>
<sequence>MTNLQALQFRQSLKQWTFKAIDESEWLPATVPGTVHTDLLDNGKISNPFYGTNEKDVQWIDKKDWEYITTIDVEENVMNHSHIELVFAGLDTYAEVYVNEQHVLSADNMFRTWRADVKPYIQLGANHIRIHFRSPIMEDLPKLEALGYGLPATNDQSEVGELGDKRVSVFARKAPYHYGWDWGPRFVTSGIWREAELVAWSDVRIENVYIRQNQVHAESADLTAVVQIYSEQERQVNLRVYADGQNWEQIVTLAEGTDAVQIPLTLNNPKLWWSRGLGDAYLYTFTVEVLEQNQTLAVKSERTGIRAIRLVTEPHPDYPGTSFYFELNGVPVFAKGANHIPNDSFSPRVTLERYRHEIVTAVESNMNMLRVWGGGIYENDEFYDLCDEYGILVWQDFMFACSMYPGDEEFLDSVQAEAEDNIRRLRNHPSIVLWCGNNEIDSAWSQYVEDGGWGWKKDYNAEQRTQIWADYEALFHELLPEVVQTEHPGISYWPSSPIVAVTNNEKQHTHGITDSGDIHYWGVWHNSEPFERYNTYIGRFMSEYGFQSFPEYKSVRTYAEESDLELESEVMLRHQKNGAGNRLIKEYMDKYLPAPKDFPSFLYMSQVLQAEAMKTAIEAHRRRKPYCMGTLYWQMNDCWPVASWSSMDYYGRWKAVQYYAKRSFEDILISIDQSVSGKVDIHLVSDLIAPKSLTVRVKVLGLDGTLYKEMPQSLTLAGGEAIKVLSVTTEQLLGDVHPAEAILVAELEHEDQLIHTEIAYFVSAPELALQQPHLQIVETEVDGVVAYQLTTDVLARQVWLSSENEGIFSDNFFDLIPGVTKIVQFKKLQTLQEVEEAAHSHVESNIVQKPVPHLPHFVPAKPEGLQIQSMADFIHLS</sequence>
<dbReference type="FunFam" id="2.60.120.260:FF:000060">
    <property type="entry name" value="Probable beta-mannosidase"/>
    <property type="match status" value="1"/>
</dbReference>
<evidence type="ECO:0000259" key="25">
    <source>
        <dbReference type="Pfam" id="PF22666"/>
    </source>
</evidence>
<comment type="pathway">
    <text evidence="5">Glycan metabolism; N-glycan degradation.</text>
</comment>
<name>A0A1E3L397_9BACL</name>
<evidence type="ECO:0000256" key="6">
    <source>
        <dbReference type="ARBA" id="ARBA00011245"/>
    </source>
</evidence>
<evidence type="ECO:0000259" key="24">
    <source>
        <dbReference type="Pfam" id="PF17786"/>
    </source>
</evidence>
<evidence type="ECO:0000256" key="14">
    <source>
        <dbReference type="ARBA" id="ARBA00023180"/>
    </source>
</evidence>
<keyword evidence="14" id="KW-0325">Glycoprotein</keyword>
<comment type="similarity">
    <text evidence="18">Belongs to the glycosyl hydrolase 2 family. Beta-mannosidase B subfamily.</text>
</comment>
<dbReference type="FunFam" id="3.20.20.80:FF:000050">
    <property type="entry name" value="Beta-mannosidase B"/>
    <property type="match status" value="1"/>
</dbReference>
<dbReference type="Pfam" id="PF22666">
    <property type="entry name" value="Glyco_hydro_2_N2"/>
    <property type="match status" value="1"/>
</dbReference>
<keyword evidence="12 26" id="KW-0378">Hydrolase</keyword>
<evidence type="ECO:0000313" key="27">
    <source>
        <dbReference type="Proteomes" id="UP000094578"/>
    </source>
</evidence>
<evidence type="ECO:0000256" key="5">
    <source>
        <dbReference type="ARBA" id="ARBA00004740"/>
    </source>
</evidence>
<dbReference type="InterPro" id="IPR006102">
    <property type="entry name" value="Ig-like_GH2"/>
</dbReference>
<dbReference type="GO" id="GO:0004567">
    <property type="term" value="F:beta-mannosidase activity"/>
    <property type="evidence" value="ECO:0007669"/>
    <property type="project" value="UniProtKB-EC"/>
</dbReference>
<keyword evidence="16 26" id="KW-0326">Glycosidase</keyword>
<evidence type="ECO:0000259" key="21">
    <source>
        <dbReference type="Pfam" id="PF00703"/>
    </source>
</evidence>
<keyword evidence="13" id="KW-1015">Disulfide bond</keyword>
<dbReference type="Pfam" id="PF00703">
    <property type="entry name" value="Glyco_hydro_2"/>
    <property type="match status" value="1"/>
</dbReference>
<comment type="subunit">
    <text evidence="7">Homodimer.</text>
</comment>
<comment type="caution">
    <text evidence="26">The sequence shown here is derived from an EMBL/GenBank/DDBJ whole genome shotgun (WGS) entry which is preliminary data.</text>
</comment>
<evidence type="ECO:0000256" key="10">
    <source>
        <dbReference type="ARBA" id="ARBA00022525"/>
    </source>
</evidence>
<dbReference type="PANTHER" id="PTHR43730:SF1">
    <property type="entry name" value="BETA-MANNOSIDASE"/>
    <property type="match status" value="1"/>
</dbReference>
<dbReference type="InterPro" id="IPR050887">
    <property type="entry name" value="Beta-mannosidase_GH2"/>
</dbReference>
<accession>A0A1E3L397</accession>
<dbReference type="SUPFAM" id="SSF49785">
    <property type="entry name" value="Galactose-binding domain-like"/>
    <property type="match status" value="1"/>
</dbReference>
<dbReference type="InterPro" id="IPR041447">
    <property type="entry name" value="Mannosidase_ig"/>
</dbReference>
<dbReference type="InterPro" id="IPR017853">
    <property type="entry name" value="GH"/>
</dbReference>
<dbReference type="InterPro" id="IPR054593">
    <property type="entry name" value="Beta-mannosidase-like_N2"/>
</dbReference>
<dbReference type="GO" id="GO:0005576">
    <property type="term" value="C:extracellular region"/>
    <property type="evidence" value="ECO:0007669"/>
    <property type="project" value="UniProtKB-SubCell"/>
</dbReference>
<evidence type="ECO:0000256" key="13">
    <source>
        <dbReference type="ARBA" id="ARBA00023157"/>
    </source>
</evidence>
<evidence type="ECO:0000256" key="12">
    <source>
        <dbReference type="ARBA" id="ARBA00022801"/>
    </source>
</evidence>
<evidence type="ECO:0000256" key="20">
    <source>
        <dbReference type="ARBA" id="ARBA00041614"/>
    </source>
</evidence>
<dbReference type="SUPFAM" id="SSF49303">
    <property type="entry name" value="beta-Galactosidase/glucuronidase domain"/>
    <property type="match status" value="3"/>
</dbReference>
<feature type="domain" description="Glycoside hydrolase family 2 catalytic" evidence="22">
    <location>
        <begin position="325"/>
        <end position="440"/>
    </location>
</feature>
<dbReference type="InterPro" id="IPR036156">
    <property type="entry name" value="Beta-gal/glucu_dom_sf"/>
</dbReference>
<evidence type="ECO:0000256" key="16">
    <source>
        <dbReference type="ARBA" id="ARBA00023295"/>
    </source>
</evidence>
<dbReference type="GO" id="GO:0005975">
    <property type="term" value="P:carbohydrate metabolic process"/>
    <property type="evidence" value="ECO:0007669"/>
    <property type="project" value="InterPro"/>
</dbReference>
<comment type="subunit">
    <text evidence="6">Monomer.</text>
</comment>
<evidence type="ECO:0000256" key="7">
    <source>
        <dbReference type="ARBA" id="ARBA00011738"/>
    </source>
</evidence>
<protein>
    <recommendedName>
        <fullName evidence="9">Beta-mannosidase</fullName>
        <ecNumber evidence="8">3.2.1.25</ecNumber>
    </recommendedName>
    <alternativeName>
        <fullName evidence="19">Beta-mannosidase B</fullName>
    </alternativeName>
    <alternativeName>
        <fullName evidence="17">Lysosomal beta A mannosidase</fullName>
    </alternativeName>
    <alternativeName>
        <fullName evidence="20">Mannanase B</fullName>
    </alternativeName>
</protein>
<dbReference type="Pfam" id="PF17786">
    <property type="entry name" value="Mannosidase_ig"/>
    <property type="match status" value="1"/>
</dbReference>
<dbReference type="Gene3D" id="3.20.20.80">
    <property type="entry name" value="Glycosidases"/>
    <property type="match status" value="1"/>
</dbReference>
<evidence type="ECO:0000256" key="15">
    <source>
        <dbReference type="ARBA" id="ARBA00023228"/>
    </source>
</evidence>
<dbReference type="AlphaFoldDB" id="A0A1E3L397"/>
<keyword evidence="27" id="KW-1185">Reference proteome</keyword>
<evidence type="ECO:0000256" key="11">
    <source>
        <dbReference type="ARBA" id="ARBA00022729"/>
    </source>
</evidence>
<evidence type="ECO:0000256" key="4">
    <source>
        <dbReference type="ARBA" id="ARBA00004613"/>
    </source>
</evidence>
<evidence type="ECO:0000256" key="9">
    <source>
        <dbReference type="ARBA" id="ARBA00015707"/>
    </source>
</evidence>
<dbReference type="Proteomes" id="UP000094578">
    <property type="component" value="Unassembled WGS sequence"/>
</dbReference>
<evidence type="ECO:0000256" key="17">
    <source>
        <dbReference type="ARBA" id="ARBA00032581"/>
    </source>
</evidence>
<feature type="domain" description="Beta-mannosidase-like galactose-binding" evidence="25">
    <location>
        <begin position="16"/>
        <end position="193"/>
    </location>
</feature>
<feature type="domain" description="Glycoside hydrolase family 2 immunoglobulin-like beta-sandwich" evidence="21">
    <location>
        <begin position="203"/>
        <end position="306"/>
    </location>
</feature>
<dbReference type="SUPFAM" id="SSF51445">
    <property type="entry name" value="(Trans)glycosidases"/>
    <property type="match status" value="1"/>
</dbReference>
<evidence type="ECO:0000256" key="3">
    <source>
        <dbReference type="ARBA" id="ARBA00004371"/>
    </source>
</evidence>
<dbReference type="InterPro" id="IPR013783">
    <property type="entry name" value="Ig-like_fold"/>
</dbReference>
<dbReference type="PATRIC" id="fig|1886670.3.peg.2522"/>
<dbReference type="Pfam" id="PF17753">
    <property type="entry name" value="Ig_mannosidase"/>
    <property type="match status" value="1"/>
</dbReference>
<feature type="domain" description="Beta-mannosidase Ig-fold" evidence="23">
    <location>
        <begin position="769"/>
        <end position="835"/>
    </location>
</feature>
<dbReference type="EC" id="3.2.1.25" evidence="8"/>
<dbReference type="RefSeq" id="WP_069327891.1">
    <property type="nucleotide sequence ID" value="NZ_MDER01000043.1"/>
</dbReference>
<dbReference type="STRING" id="1886670.PTI45_02479"/>
<dbReference type="InterPro" id="IPR008979">
    <property type="entry name" value="Galactose-bd-like_sf"/>
</dbReference>
<dbReference type="Pfam" id="PF02836">
    <property type="entry name" value="Glyco_hydro_2_C"/>
    <property type="match status" value="1"/>
</dbReference>
<evidence type="ECO:0000259" key="23">
    <source>
        <dbReference type="Pfam" id="PF17753"/>
    </source>
</evidence>
<dbReference type="GO" id="GO:0005764">
    <property type="term" value="C:lysosome"/>
    <property type="evidence" value="ECO:0007669"/>
    <property type="project" value="UniProtKB-SubCell"/>
</dbReference>
<comment type="subcellular location">
    <subcellularLocation>
        <location evidence="3">Lysosome</location>
    </subcellularLocation>
    <subcellularLocation>
        <location evidence="4">Secreted</location>
    </subcellularLocation>
</comment>
<feature type="domain" description="Mannosidase Ig/CBM-like" evidence="24">
    <location>
        <begin position="677"/>
        <end position="763"/>
    </location>
</feature>
<dbReference type="Gene3D" id="2.60.40.10">
    <property type="entry name" value="Immunoglobulins"/>
    <property type="match status" value="3"/>
</dbReference>
<dbReference type="PANTHER" id="PTHR43730">
    <property type="entry name" value="BETA-MANNOSIDASE"/>
    <property type="match status" value="1"/>
</dbReference>
<dbReference type="EMBL" id="MDER01000043">
    <property type="protein sequence ID" value="ODP28061.1"/>
    <property type="molecule type" value="Genomic_DNA"/>
</dbReference>
<evidence type="ECO:0000259" key="22">
    <source>
        <dbReference type="Pfam" id="PF02836"/>
    </source>
</evidence>
<dbReference type="InterPro" id="IPR006103">
    <property type="entry name" value="Glyco_hydro_2_cat"/>
</dbReference>
<comment type="function">
    <text evidence="2">Exoglycosidase that cleaves the single beta-linked mannose residue from the non-reducing end of all N-linked glycoprotein oligosaccharides.</text>
</comment>
<organism evidence="26 27">
    <name type="scientific">Paenibacillus nuruki</name>
    <dbReference type="NCBI Taxonomy" id="1886670"/>
    <lineage>
        <taxon>Bacteria</taxon>
        <taxon>Bacillati</taxon>
        <taxon>Bacillota</taxon>
        <taxon>Bacilli</taxon>
        <taxon>Bacillales</taxon>
        <taxon>Paenibacillaceae</taxon>
        <taxon>Paenibacillus</taxon>
    </lineage>
</organism>
<evidence type="ECO:0000256" key="19">
    <source>
        <dbReference type="ARBA" id="ARBA00041069"/>
    </source>
</evidence>